<evidence type="ECO:0000313" key="2">
    <source>
        <dbReference type="Proteomes" id="UP000198281"/>
    </source>
</evidence>
<keyword evidence="2" id="KW-1185">Reference proteome</keyword>
<reference evidence="2" key="1">
    <citation type="submission" date="2017-06" db="EMBL/GenBank/DDBJ databases">
        <authorList>
            <person name="Varghese N."/>
            <person name="Submissions S."/>
        </authorList>
    </citation>
    <scope>NUCLEOTIDE SEQUENCE [LARGE SCALE GENOMIC DNA]</scope>
    <source>
        <strain evidence="2">LNB2</strain>
    </source>
</reference>
<dbReference type="EMBL" id="FZOS01000029">
    <property type="protein sequence ID" value="SNS99428.1"/>
    <property type="molecule type" value="Genomic_DNA"/>
</dbReference>
<organism evidence="1 2">
    <name type="scientific">Edaphosphingomonas laterariae</name>
    <dbReference type="NCBI Taxonomy" id="861865"/>
    <lineage>
        <taxon>Bacteria</taxon>
        <taxon>Pseudomonadati</taxon>
        <taxon>Pseudomonadota</taxon>
        <taxon>Alphaproteobacteria</taxon>
        <taxon>Sphingomonadales</taxon>
        <taxon>Rhizorhabdaceae</taxon>
        <taxon>Edaphosphingomonas</taxon>
    </lineage>
</organism>
<sequence length="74" mass="8462">MPEDASCSRYRGERILRLPAVIARTGLSRSSIYRKIDEGTFPAQVKINHNCVGWHQSAIEDWIGNPRSYVQPFD</sequence>
<name>A0A239J1T8_9SPHN</name>
<dbReference type="Proteomes" id="UP000198281">
    <property type="component" value="Unassembled WGS sequence"/>
</dbReference>
<dbReference type="OrthoDB" id="1525365at2"/>
<dbReference type="RefSeq" id="WP_089220864.1">
    <property type="nucleotide sequence ID" value="NZ_FZOS01000029.1"/>
</dbReference>
<dbReference type="AlphaFoldDB" id="A0A239J1T8"/>
<dbReference type="PANTHER" id="PTHR36154">
    <property type="entry name" value="DNA-BINDING TRANSCRIPTIONAL ACTIVATOR ALPA"/>
    <property type="match status" value="1"/>
</dbReference>
<protein>
    <submittedName>
        <fullName evidence="1">Transcriptional regulator, AlpA family</fullName>
    </submittedName>
</protein>
<gene>
    <name evidence="1" type="ORF">SAMN06295912_12917</name>
</gene>
<dbReference type="Pfam" id="PF05930">
    <property type="entry name" value="Phage_AlpA"/>
    <property type="match status" value="1"/>
</dbReference>
<dbReference type="Gene3D" id="1.10.238.160">
    <property type="match status" value="1"/>
</dbReference>
<proteinExistence type="predicted"/>
<accession>A0A239J1T8</accession>
<dbReference type="InterPro" id="IPR052931">
    <property type="entry name" value="Prophage_regulatory_activator"/>
</dbReference>
<evidence type="ECO:0000313" key="1">
    <source>
        <dbReference type="EMBL" id="SNS99428.1"/>
    </source>
</evidence>
<dbReference type="InterPro" id="IPR010260">
    <property type="entry name" value="AlpA"/>
</dbReference>
<dbReference type="PANTHER" id="PTHR36154:SF1">
    <property type="entry name" value="DNA-BINDING TRANSCRIPTIONAL ACTIVATOR ALPA"/>
    <property type="match status" value="1"/>
</dbReference>